<name>A0A6M3JT56_9ZZZZ</name>
<evidence type="ECO:0000256" key="1">
    <source>
        <dbReference type="SAM" id="MobiDB-lite"/>
    </source>
</evidence>
<feature type="region of interest" description="Disordered" evidence="1">
    <location>
        <begin position="145"/>
        <end position="173"/>
    </location>
</feature>
<gene>
    <name evidence="2" type="ORF">MM415A02446_0013</name>
    <name evidence="3" type="ORF">MM415B04560_0005</name>
</gene>
<evidence type="ECO:0000313" key="2">
    <source>
        <dbReference type="EMBL" id="QJA73186.1"/>
    </source>
</evidence>
<accession>A0A6M3JT56</accession>
<dbReference type="EMBL" id="MT143081">
    <property type="protein sequence ID" value="QJA92606.1"/>
    <property type="molecule type" value="Genomic_DNA"/>
</dbReference>
<dbReference type="AlphaFoldDB" id="A0A6M3JT56"/>
<reference evidence="2" key="1">
    <citation type="submission" date="2020-03" db="EMBL/GenBank/DDBJ databases">
        <title>The deep terrestrial virosphere.</title>
        <authorList>
            <person name="Holmfeldt K."/>
            <person name="Nilsson E."/>
            <person name="Simone D."/>
            <person name="Lopez-Fernandez M."/>
            <person name="Wu X."/>
            <person name="de Brujin I."/>
            <person name="Lundin D."/>
            <person name="Andersson A."/>
            <person name="Bertilsson S."/>
            <person name="Dopson M."/>
        </authorList>
    </citation>
    <scope>NUCLEOTIDE SEQUENCE</scope>
    <source>
        <strain evidence="2">MM415A02446</strain>
        <strain evidence="3">MM415B04560</strain>
    </source>
</reference>
<dbReference type="EMBL" id="MT142008">
    <property type="protein sequence ID" value="QJA73186.1"/>
    <property type="molecule type" value="Genomic_DNA"/>
</dbReference>
<evidence type="ECO:0000313" key="3">
    <source>
        <dbReference type="EMBL" id="QJA92606.1"/>
    </source>
</evidence>
<evidence type="ECO:0008006" key="4">
    <source>
        <dbReference type="Google" id="ProtNLM"/>
    </source>
</evidence>
<sequence>MTDNLKIYNVLKQPPKEALKTIQAGRLRGMSDINPQWRYKIMTEQFGVCGIGWKYDIAKVWNEPIDDGQIFAFAEINLYTKDSEKWSDAIPAIGGSMLVSKESAGLHASDEGYKMAVTDALGTAMKMLGVAADIYAGLWDGTKYTNTESSKTPPKPKEEKPTEEPAEAPKPYSAWPHLPNVGSMLTRCSEYSIARTEAFSILNVTKATEISDCDEAWLVIAESKDIKLAE</sequence>
<protein>
    <recommendedName>
        <fullName evidence="4">Rad52/22 double-strand break repair protein</fullName>
    </recommendedName>
</protein>
<organism evidence="2">
    <name type="scientific">viral metagenome</name>
    <dbReference type="NCBI Taxonomy" id="1070528"/>
    <lineage>
        <taxon>unclassified sequences</taxon>
        <taxon>metagenomes</taxon>
        <taxon>organismal metagenomes</taxon>
    </lineage>
</organism>
<proteinExistence type="predicted"/>